<dbReference type="EMBL" id="JH930474">
    <property type="protein sequence ID" value="EKM53386.1"/>
    <property type="molecule type" value="Genomic_DNA"/>
</dbReference>
<feature type="compositionally biased region" description="Polar residues" evidence="1">
    <location>
        <begin position="80"/>
        <end position="90"/>
    </location>
</feature>
<proteinExistence type="predicted"/>
<organism evidence="2 3">
    <name type="scientific">Phanerochaete carnosa (strain HHB-10118-sp)</name>
    <name type="common">White-rot fungus</name>
    <name type="synonym">Peniophora carnosa</name>
    <dbReference type="NCBI Taxonomy" id="650164"/>
    <lineage>
        <taxon>Eukaryota</taxon>
        <taxon>Fungi</taxon>
        <taxon>Dikarya</taxon>
        <taxon>Basidiomycota</taxon>
        <taxon>Agaricomycotina</taxon>
        <taxon>Agaricomycetes</taxon>
        <taxon>Polyporales</taxon>
        <taxon>Phanerochaetaceae</taxon>
        <taxon>Phanerochaete</taxon>
    </lineage>
</organism>
<evidence type="ECO:0000313" key="2">
    <source>
        <dbReference type="EMBL" id="EKM53386.1"/>
    </source>
</evidence>
<dbReference type="InParanoid" id="K5UTV4"/>
<keyword evidence="3" id="KW-1185">Reference proteome</keyword>
<gene>
    <name evidence="2" type="ORF">PHACADRAFT_259733</name>
</gene>
<dbReference type="KEGG" id="pco:PHACADRAFT_259733"/>
<protein>
    <submittedName>
        <fullName evidence="2">Uncharacterized protein</fullName>
    </submittedName>
</protein>
<dbReference type="HOGENOM" id="CLU_109914_0_0_1"/>
<feature type="region of interest" description="Disordered" evidence="1">
    <location>
        <begin position="71"/>
        <end position="120"/>
    </location>
</feature>
<dbReference type="AlphaFoldDB" id="K5UTV4"/>
<dbReference type="OrthoDB" id="2651020at2759"/>
<evidence type="ECO:0000313" key="3">
    <source>
        <dbReference type="Proteomes" id="UP000008370"/>
    </source>
</evidence>
<feature type="compositionally biased region" description="Polar residues" evidence="1">
    <location>
        <begin position="103"/>
        <end position="119"/>
    </location>
</feature>
<reference evidence="2 3" key="1">
    <citation type="journal article" date="2012" name="BMC Genomics">
        <title>Comparative genomics of the white-rot fungi, Phanerochaete carnosa and P. chrysosporium, to elucidate the genetic basis of the distinct wood types they colonize.</title>
        <authorList>
            <person name="Suzuki H."/>
            <person name="MacDonald J."/>
            <person name="Syed K."/>
            <person name="Salamov A."/>
            <person name="Hori C."/>
            <person name="Aerts A."/>
            <person name="Henrissat B."/>
            <person name="Wiebenga A."/>
            <person name="vanKuyk P.A."/>
            <person name="Barry K."/>
            <person name="Lindquist E."/>
            <person name="LaButti K."/>
            <person name="Lapidus A."/>
            <person name="Lucas S."/>
            <person name="Coutinho P."/>
            <person name="Gong Y."/>
            <person name="Samejima M."/>
            <person name="Mahadevan R."/>
            <person name="Abou-Zaid M."/>
            <person name="de Vries R.P."/>
            <person name="Igarashi K."/>
            <person name="Yadav J.S."/>
            <person name="Grigoriev I.V."/>
            <person name="Master E.R."/>
        </authorList>
    </citation>
    <scope>NUCLEOTIDE SEQUENCE [LARGE SCALE GENOMIC DNA]</scope>
    <source>
        <strain evidence="2 3">HHB-10118-sp</strain>
    </source>
</reference>
<accession>K5UTV4</accession>
<evidence type="ECO:0000256" key="1">
    <source>
        <dbReference type="SAM" id="MobiDB-lite"/>
    </source>
</evidence>
<sequence length="211" mass="22790">MLHQPLHNHFQAAAGRSPPNLPHAPATTYSMNASTSFVTTDMMDFDQQLSELLGSMTLQNAWSVVPGIVKRDTSVPRTPPTAQDSFMSDGSDSEDSAYPAPSHPNTSPRQQPGASSEASTPCGCGLLQAMHEQLTSGHFPTTGGEYLEVIFIHREVFSAFPQGHLECAIAFCSLASYLESRPWRVDREGDGEAVAAFRYEAGAIASMASWK</sequence>
<dbReference type="RefSeq" id="XP_007398078.1">
    <property type="nucleotide sequence ID" value="XM_007398016.1"/>
</dbReference>
<name>K5UTV4_PHACS</name>
<dbReference type="Proteomes" id="UP000008370">
    <property type="component" value="Unassembled WGS sequence"/>
</dbReference>
<dbReference type="GeneID" id="18917508"/>